<dbReference type="RefSeq" id="XP_062622782.1">
    <property type="nucleotide sequence ID" value="XM_062766798.1"/>
</dbReference>
<reference evidence="2" key="1">
    <citation type="submission" date="2023-10" db="EMBL/GenBank/DDBJ databases">
        <authorList>
            <person name="Noh H."/>
        </authorList>
    </citation>
    <scope>NUCLEOTIDE SEQUENCE</scope>
    <source>
        <strain evidence="2">DUCC4014</strain>
    </source>
</reference>
<feature type="signal peptide" evidence="1">
    <location>
        <begin position="1"/>
        <end position="22"/>
    </location>
</feature>
<protein>
    <submittedName>
        <fullName evidence="2">Uncharacterized protein</fullName>
    </submittedName>
</protein>
<dbReference type="Proteomes" id="UP000827549">
    <property type="component" value="Chromosome 1"/>
</dbReference>
<keyword evidence="1" id="KW-0732">Signal</keyword>
<name>A0AAF0XZD0_9TREE</name>
<gene>
    <name evidence="2" type="ORF">LOC62_01G000370</name>
</gene>
<evidence type="ECO:0000313" key="2">
    <source>
        <dbReference type="EMBL" id="WOO76750.1"/>
    </source>
</evidence>
<dbReference type="GeneID" id="87803629"/>
<proteinExistence type="predicted"/>
<accession>A0AAF0XZD0</accession>
<feature type="chain" id="PRO_5041900073" evidence="1">
    <location>
        <begin position="23"/>
        <end position="173"/>
    </location>
</feature>
<dbReference type="AlphaFoldDB" id="A0AAF0XZD0"/>
<dbReference type="PANTHER" id="PTHR37487">
    <property type="entry name" value="CHROMOSOME 1, WHOLE GENOME SHOTGUN SEQUENCE"/>
    <property type="match status" value="1"/>
</dbReference>
<organism evidence="2 3">
    <name type="scientific">Vanrija pseudolonga</name>
    <dbReference type="NCBI Taxonomy" id="143232"/>
    <lineage>
        <taxon>Eukaryota</taxon>
        <taxon>Fungi</taxon>
        <taxon>Dikarya</taxon>
        <taxon>Basidiomycota</taxon>
        <taxon>Agaricomycotina</taxon>
        <taxon>Tremellomycetes</taxon>
        <taxon>Trichosporonales</taxon>
        <taxon>Trichosporonaceae</taxon>
        <taxon>Vanrija</taxon>
    </lineage>
</organism>
<sequence>MIYPTAIALLGATAAAAQFAIAEVYPPPSQCRPANITWVGGTPPYVLTANPPGLPNAGPLTVLTNATSDHAYTWVVDLPQGTGFDLRLTDASGVQVFSMPYKVRNGTSDCAVNQQAAAAISSAQASASSARAEATSGAAAAASPSASHPSRAMAVAVPGLAVAAAALAAAVAL</sequence>
<evidence type="ECO:0000313" key="3">
    <source>
        <dbReference type="Proteomes" id="UP000827549"/>
    </source>
</evidence>
<dbReference type="EMBL" id="CP086714">
    <property type="protein sequence ID" value="WOO76750.1"/>
    <property type="molecule type" value="Genomic_DNA"/>
</dbReference>
<keyword evidence="3" id="KW-1185">Reference proteome</keyword>
<evidence type="ECO:0000256" key="1">
    <source>
        <dbReference type="SAM" id="SignalP"/>
    </source>
</evidence>
<dbReference type="PANTHER" id="PTHR37487:SF3">
    <property type="entry name" value="CLEAVAGE_POLYADENYLATION SPECIFICITY FACTOR A SUBUNIT N-TERMINAL DOMAIN-CONTAINING PROTEIN"/>
    <property type="match status" value="1"/>
</dbReference>